<feature type="transmembrane region" description="Helical" evidence="13">
    <location>
        <begin position="369"/>
        <end position="387"/>
    </location>
</feature>
<keyword evidence="11" id="KW-0479">Metal-binding</keyword>
<dbReference type="InterPro" id="IPR001902">
    <property type="entry name" value="SLC26A/SulP_fam"/>
</dbReference>
<evidence type="ECO:0000256" key="1">
    <source>
        <dbReference type="ARBA" id="ARBA00004141"/>
    </source>
</evidence>
<dbReference type="GO" id="GO:0015976">
    <property type="term" value="P:carbon utilization"/>
    <property type="evidence" value="ECO:0007669"/>
    <property type="project" value="InterPro"/>
</dbReference>
<feature type="binding site" evidence="11">
    <location>
        <position position="669"/>
    </location>
    <ligand>
        <name>Zn(2+)</name>
        <dbReference type="ChEBI" id="CHEBI:29105"/>
    </ligand>
</feature>
<dbReference type="STRING" id="2017.SAMN05444320_103158"/>
<feature type="transmembrane region" description="Helical" evidence="13">
    <location>
        <begin position="118"/>
        <end position="140"/>
    </location>
</feature>
<dbReference type="GO" id="GO:0008270">
    <property type="term" value="F:zinc ion binding"/>
    <property type="evidence" value="ECO:0007669"/>
    <property type="project" value="InterPro"/>
</dbReference>
<keyword evidence="7 13" id="KW-0472">Membrane</keyword>
<dbReference type="InterPro" id="IPR036874">
    <property type="entry name" value="Carbonic_anhydrase_sf"/>
</dbReference>
<feature type="domain" description="SLC26A/SulP transporter" evidence="14">
    <location>
        <begin position="47"/>
        <end position="400"/>
    </location>
</feature>
<dbReference type="AlphaFoldDB" id="A0A1M5AKF0"/>
<dbReference type="GO" id="GO:0016020">
    <property type="term" value="C:membrane"/>
    <property type="evidence" value="ECO:0007669"/>
    <property type="project" value="UniProtKB-SubCell"/>
</dbReference>
<evidence type="ECO:0000256" key="5">
    <source>
        <dbReference type="ARBA" id="ARBA00022833"/>
    </source>
</evidence>
<dbReference type="GO" id="GO:0004089">
    <property type="term" value="F:carbonate dehydratase activity"/>
    <property type="evidence" value="ECO:0007669"/>
    <property type="project" value="UniProtKB-EC"/>
</dbReference>
<feature type="transmembrane region" description="Helical" evidence="13">
    <location>
        <begin position="399"/>
        <end position="429"/>
    </location>
</feature>
<name>A0A1M5AKF0_STRHI</name>
<evidence type="ECO:0000256" key="6">
    <source>
        <dbReference type="ARBA" id="ARBA00022989"/>
    </source>
</evidence>
<organism evidence="15 16">
    <name type="scientific">Streptoalloteichus hindustanus</name>
    <dbReference type="NCBI Taxonomy" id="2017"/>
    <lineage>
        <taxon>Bacteria</taxon>
        <taxon>Bacillati</taxon>
        <taxon>Actinomycetota</taxon>
        <taxon>Actinomycetes</taxon>
        <taxon>Pseudonocardiales</taxon>
        <taxon>Pseudonocardiaceae</taxon>
        <taxon>Streptoalloteichus</taxon>
    </lineage>
</organism>
<evidence type="ECO:0000256" key="4">
    <source>
        <dbReference type="ARBA" id="ARBA00022692"/>
    </source>
</evidence>
<reference evidence="15 16" key="1">
    <citation type="submission" date="2016-11" db="EMBL/GenBank/DDBJ databases">
        <authorList>
            <person name="Jaros S."/>
            <person name="Januszkiewicz K."/>
            <person name="Wedrychowicz H."/>
        </authorList>
    </citation>
    <scope>NUCLEOTIDE SEQUENCE [LARGE SCALE GENOMIC DNA]</scope>
    <source>
        <strain evidence="15 16">DSM 44523</strain>
    </source>
</reference>
<keyword evidence="6 13" id="KW-1133">Transmembrane helix</keyword>
<evidence type="ECO:0000256" key="10">
    <source>
        <dbReference type="ARBA" id="ARBA00048348"/>
    </source>
</evidence>
<feature type="region of interest" description="Disordered" evidence="12">
    <location>
        <begin position="550"/>
        <end position="572"/>
    </location>
</feature>
<dbReference type="EMBL" id="FQVN01000003">
    <property type="protein sequence ID" value="SHF30626.1"/>
    <property type="molecule type" value="Genomic_DNA"/>
</dbReference>
<accession>A0A1M5AKF0</accession>
<feature type="binding site" evidence="11">
    <location>
        <position position="607"/>
    </location>
    <ligand>
        <name>Zn(2+)</name>
        <dbReference type="ChEBI" id="CHEBI:29105"/>
    </ligand>
</feature>
<dbReference type="PROSITE" id="PS00705">
    <property type="entry name" value="PROK_CO2_ANHYDRASE_2"/>
    <property type="match status" value="1"/>
</dbReference>
<evidence type="ECO:0000256" key="11">
    <source>
        <dbReference type="PIRSR" id="PIRSR601765-1"/>
    </source>
</evidence>
<dbReference type="GO" id="GO:0055085">
    <property type="term" value="P:transmembrane transport"/>
    <property type="evidence" value="ECO:0007669"/>
    <property type="project" value="InterPro"/>
</dbReference>
<comment type="subcellular location">
    <subcellularLocation>
        <location evidence="1">Membrane</location>
        <topology evidence="1">Multi-pass membrane protein</topology>
    </subcellularLocation>
</comment>
<keyword evidence="5 11" id="KW-0862">Zinc</keyword>
<dbReference type="OrthoDB" id="9771198at2"/>
<dbReference type="Gene3D" id="3.40.1050.10">
    <property type="entry name" value="Carbonic anhydrase"/>
    <property type="match status" value="1"/>
</dbReference>
<feature type="transmembrane region" description="Helical" evidence="13">
    <location>
        <begin position="51"/>
        <end position="71"/>
    </location>
</feature>
<keyword evidence="16" id="KW-1185">Reference proteome</keyword>
<dbReference type="InterPro" id="IPR011547">
    <property type="entry name" value="SLC26A/SulP_dom"/>
</dbReference>
<comment type="similarity">
    <text evidence="2">Belongs to the beta-class carbonic anhydrase family.</text>
</comment>
<feature type="binding site" evidence="11">
    <location>
        <position position="666"/>
    </location>
    <ligand>
        <name>Zn(2+)</name>
        <dbReference type="ChEBI" id="CHEBI:29105"/>
    </ligand>
</feature>
<feature type="compositionally biased region" description="Pro residues" evidence="12">
    <location>
        <begin position="21"/>
        <end position="37"/>
    </location>
</feature>
<dbReference type="InterPro" id="IPR015892">
    <property type="entry name" value="Carbonic_anhydrase_CS"/>
</dbReference>
<feature type="transmembrane region" description="Helical" evidence="13">
    <location>
        <begin position="269"/>
        <end position="292"/>
    </location>
</feature>
<evidence type="ECO:0000256" key="7">
    <source>
        <dbReference type="ARBA" id="ARBA00023136"/>
    </source>
</evidence>
<dbReference type="PANTHER" id="PTHR11814">
    <property type="entry name" value="SULFATE TRANSPORTER"/>
    <property type="match status" value="1"/>
</dbReference>
<feature type="transmembrane region" description="Helical" evidence="13">
    <location>
        <begin position="346"/>
        <end position="363"/>
    </location>
</feature>
<sequence length="782" mass="82353">MTTPRRPRDRAEHHSTAGPPTASPPSAAPGDGSPPGPRLAAHLLANLRHDLPSSLVVFLVAVPLSLGIAAASGAPLMAGLLSAAVGGVVAGALGGAPLQVTGPAAGLTVVVADLVTRFGWAATAGITAVAGLVQLLLGVTRVGRAALSLSPAVVHGMLAGIGAVIAVSQLHIVLGGQPQSSVLANLRDLPAQLVGHHDAAALVGAVTIVLMLVWPRLPVVAAVPAPLAAVATATVLAAALDLDLPRVALPDDLLSGLTRPELPDAPPTAIVVAVLTIAAVASVESLLSAVAVDRLHDGPRADLDRELVAQGAANLAVGALGGLPVTGVIVRSSANVNAGARTRMSAILHGLWITLFVVTLTSLLERIPLSALAAVLVVIGVRLVNLAHMRLLWRHREFAVYATTFLGVVLLDLMKGVLLGIAVAVLLALYRLTHTTIRAEDHGDQGWRLVLRGSLVFLSVGRLVRELRRIPDGRRVLVEPHVDFMDHAAFEALHEWRLGYTRRGGLVVVEEVQDTWYERAARGRPEQRRSLPDLSPRWFAPWSHWQRLHEEPSAAAAPPERNGPERNGPDPMLLGLHEFERRCAPLVRPFLAELAARQRPTQLFLTCADSRVVPNLITTSGPGDLFCVRNIGNLVPRADDGDDSVGAAVEYAVDVLGVTTLVVCGHSDCGAMKAVLGGPPPGDSHLAGWLRHAQPSLIRFHDNGLPPVRGAGAAERPRLERLCVANVVQQLDNLRTYPVVRRAVEDGRLGLIGMYFDISEARVYLVDQDTGALAPVEDLATS</sequence>
<comment type="catalytic activity">
    <reaction evidence="10">
        <text>hydrogencarbonate + H(+) = CO2 + H2O</text>
        <dbReference type="Rhea" id="RHEA:10748"/>
        <dbReference type="ChEBI" id="CHEBI:15377"/>
        <dbReference type="ChEBI" id="CHEBI:15378"/>
        <dbReference type="ChEBI" id="CHEBI:16526"/>
        <dbReference type="ChEBI" id="CHEBI:17544"/>
        <dbReference type="EC" id="4.2.1.1"/>
    </reaction>
</comment>
<comment type="function">
    <text evidence="9">Catalyzes the reversible hydration of carbon dioxide to form bicarbonate.</text>
</comment>
<feature type="region of interest" description="Disordered" evidence="12">
    <location>
        <begin position="1"/>
        <end position="37"/>
    </location>
</feature>
<evidence type="ECO:0000256" key="13">
    <source>
        <dbReference type="SAM" id="Phobius"/>
    </source>
</evidence>
<dbReference type="RefSeq" id="WP_083959615.1">
    <property type="nucleotide sequence ID" value="NZ_FQVN01000003.1"/>
</dbReference>
<evidence type="ECO:0000313" key="16">
    <source>
        <dbReference type="Proteomes" id="UP000184501"/>
    </source>
</evidence>
<feature type="binding site" evidence="11">
    <location>
        <position position="609"/>
    </location>
    <ligand>
        <name>Zn(2+)</name>
        <dbReference type="ChEBI" id="CHEBI:29105"/>
    </ligand>
</feature>
<dbReference type="InterPro" id="IPR001765">
    <property type="entry name" value="Carbonic_anhydrase"/>
</dbReference>
<evidence type="ECO:0000256" key="3">
    <source>
        <dbReference type="ARBA" id="ARBA00012925"/>
    </source>
</evidence>
<dbReference type="Pfam" id="PF00484">
    <property type="entry name" value="Pro_CA"/>
    <property type="match status" value="1"/>
</dbReference>
<feature type="transmembrane region" description="Helical" evidence="13">
    <location>
        <begin position="194"/>
        <end position="214"/>
    </location>
</feature>
<dbReference type="SUPFAM" id="SSF53056">
    <property type="entry name" value="beta-carbonic anhydrase, cab"/>
    <property type="match status" value="1"/>
</dbReference>
<dbReference type="Pfam" id="PF00916">
    <property type="entry name" value="Sulfate_transp"/>
    <property type="match status" value="1"/>
</dbReference>
<evidence type="ECO:0000256" key="9">
    <source>
        <dbReference type="ARBA" id="ARBA00024993"/>
    </source>
</evidence>
<dbReference type="EC" id="4.2.1.1" evidence="3"/>
<dbReference type="SMART" id="SM00947">
    <property type="entry name" value="Pro_CA"/>
    <property type="match status" value="1"/>
</dbReference>
<evidence type="ECO:0000313" key="15">
    <source>
        <dbReference type="EMBL" id="SHF30626.1"/>
    </source>
</evidence>
<keyword evidence="4 13" id="KW-0812">Transmembrane</keyword>
<gene>
    <name evidence="15" type="ORF">SAMN05444320_103158</name>
</gene>
<evidence type="ECO:0000256" key="8">
    <source>
        <dbReference type="ARBA" id="ARBA00023239"/>
    </source>
</evidence>
<keyword evidence="8" id="KW-0456">Lyase</keyword>
<comment type="cofactor">
    <cofactor evidence="11">
        <name>Zn(2+)</name>
        <dbReference type="ChEBI" id="CHEBI:29105"/>
    </cofactor>
    <text evidence="11">Binds 1 zinc ion per subunit.</text>
</comment>
<feature type="transmembrane region" description="Helical" evidence="13">
    <location>
        <begin position="221"/>
        <end position="240"/>
    </location>
</feature>
<feature type="transmembrane region" description="Helical" evidence="13">
    <location>
        <begin position="152"/>
        <end position="174"/>
    </location>
</feature>
<protein>
    <recommendedName>
        <fullName evidence="3">carbonic anhydrase</fullName>
        <ecNumber evidence="3">4.2.1.1</ecNumber>
    </recommendedName>
</protein>
<evidence type="ECO:0000259" key="14">
    <source>
        <dbReference type="Pfam" id="PF00916"/>
    </source>
</evidence>
<dbReference type="PROSITE" id="PS00704">
    <property type="entry name" value="PROK_CO2_ANHYDRASE_1"/>
    <property type="match status" value="1"/>
</dbReference>
<evidence type="ECO:0000256" key="2">
    <source>
        <dbReference type="ARBA" id="ARBA00006217"/>
    </source>
</evidence>
<evidence type="ECO:0000256" key="12">
    <source>
        <dbReference type="SAM" id="MobiDB-lite"/>
    </source>
</evidence>
<proteinExistence type="inferred from homology"/>
<dbReference type="Proteomes" id="UP000184501">
    <property type="component" value="Unassembled WGS sequence"/>
</dbReference>